<name>A0A562IXI5_9ACTN</name>
<dbReference type="SUPFAM" id="SSF52540">
    <property type="entry name" value="P-loop containing nucleoside triphosphate hydrolases"/>
    <property type="match status" value="1"/>
</dbReference>
<dbReference type="Gene3D" id="3.40.50.300">
    <property type="entry name" value="P-loop containing nucleotide triphosphate hydrolases"/>
    <property type="match status" value="1"/>
</dbReference>
<dbReference type="EMBL" id="VLKF01000001">
    <property type="protein sequence ID" value="TWH75295.1"/>
    <property type="molecule type" value="Genomic_DNA"/>
</dbReference>
<dbReference type="InterPro" id="IPR027417">
    <property type="entry name" value="P-loop_NTPase"/>
</dbReference>
<keyword evidence="6 8" id="KW-0472">Membrane</keyword>
<comment type="similarity">
    <text evidence="2">Belongs to the CpsC/CapA family.</text>
</comment>
<evidence type="ECO:0000313" key="11">
    <source>
        <dbReference type="Proteomes" id="UP000321490"/>
    </source>
</evidence>
<dbReference type="GO" id="GO:0005886">
    <property type="term" value="C:plasma membrane"/>
    <property type="evidence" value="ECO:0007669"/>
    <property type="project" value="UniProtKB-SubCell"/>
</dbReference>
<keyword evidence="3" id="KW-1003">Cell membrane</keyword>
<dbReference type="Proteomes" id="UP000321490">
    <property type="component" value="Unassembled WGS sequence"/>
</dbReference>
<evidence type="ECO:0000259" key="9">
    <source>
        <dbReference type="Pfam" id="PF02706"/>
    </source>
</evidence>
<evidence type="ECO:0000256" key="4">
    <source>
        <dbReference type="ARBA" id="ARBA00022692"/>
    </source>
</evidence>
<evidence type="ECO:0000256" key="6">
    <source>
        <dbReference type="ARBA" id="ARBA00023136"/>
    </source>
</evidence>
<comment type="caution">
    <text evidence="10">The sequence shown here is derived from an EMBL/GenBank/DDBJ whole genome shotgun (WGS) entry which is preliminary data.</text>
</comment>
<keyword evidence="5 8" id="KW-1133">Transmembrane helix</keyword>
<evidence type="ECO:0000256" key="7">
    <source>
        <dbReference type="SAM" id="MobiDB-lite"/>
    </source>
</evidence>
<evidence type="ECO:0000256" key="1">
    <source>
        <dbReference type="ARBA" id="ARBA00004651"/>
    </source>
</evidence>
<dbReference type="InterPro" id="IPR003856">
    <property type="entry name" value="LPS_length_determ_N"/>
</dbReference>
<dbReference type="RefSeq" id="WP_153359231.1">
    <property type="nucleotide sequence ID" value="NZ_JABGDC010000058.1"/>
</dbReference>
<evidence type="ECO:0000256" key="8">
    <source>
        <dbReference type="SAM" id="Phobius"/>
    </source>
</evidence>
<proteinExistence type="inferred from homology"/>
<dbReference type="OrthoDB" id="9812433at2"/>
<keyword evidence="4 8" id="KW-0812">Transmembrane</keyword>
<feature type="transmembrane region" description="Helical" evidence="8">
    <location>
        <begin position="174"/>
        <end position="195"/>
    </location>
</feature>
<evidence type="ECO:0000256" key="5">
    <source>
        <dbReference type="ARBA" id="ARBA00022989"/>
    </source>
</evidence>
<feature type="region of interest" description="Disordered" evidence="7">
    <location>
        <begin position="432"/>
        <end position="455"/>
    </location>
</feature>
<reference evidence="10 11" key="1">
    <citation type="submission" date="2019-07" db="EMBL/GenBank/DDBJ databases">
        <title>R&amp;d 2014.</title>
        <authorList>
            <person name="Klenk H.-P."/>
        </authorList>
    </citation>
    <scope>NUCLEOTIDE SEQUENCE [LARGE SCALE GENOMIC DNA]</scope>
    <source>
        <strain evidence="10 11">DSM 45764</strain>
    </source>
</reference>
<keyword evidence="11" id="KW-1185">Reference proteome</keyword>
<gene>
    <name evidence="10" type="ORF">JD78_03851</name>
</gene>
<dbReference type="Pfam" id="PF02706">
    <property type="entry name" value="Wzz"/>
    <property type="match status" value="1"/>
</dbReference>
<feature type="domain" description="Polysaccharide chain length determinant N-terminal" evidence="9">
    <location>
        <begin position="3"/>
        <end position="79"/>
    </location>
</feature>
<organism evidence="10 11">
    <name type="scientific">Modestobacter roseus</name>
    <dbReference type="NCBI Taxonomy" id="1181884"/>
    <lineage>
        <taxon>Bacteria</taxon>
        <taxon>Bacillati</taxon>
        <taxon>Actinomycetota</taxon>
        <taxon>Actinomycetes</taxon>
        <taxon>Geodermatophilales</taxon>
        <taxon>Geodermatophilaceae</taxon>
        <taxon>Modestobacter</taxon>
    </lineage>
</organism>
<sequence>MTFRELGRALRRGALLVAVCTVLGAVAAVAFAALRTPEYTAGVQLFLGASEESDGGVVTRQDTAYLQQRMPSYAAVLGSPLLGERIAGRLALDLTGAEVAAEMAVQVPAETVLLDVQVTDPSPDRAQAIANAAGDAFSALLAELEDTPGATVDAVQVTTIRPAALPTDPAPPTATVLVAAGALLGLAVGVALALARAATDDRVHSADELVALGVPVLAVVPARDRRRPAGGPTGPVRGEALRRLRALLGDRAGRRPDAPRVVTVLSPTTSADSAGLGCDLAVVLAAADVRTVLVDADMPADRAATGLLGLAGQTSGTSTVLTGQVAVHQALVRGPHGLQVLPAGPQAGADVADALAGPRMAELLTEVSAGTDVTLVLAPALDQHSGATALAALADGVVLVLRAGRTTRREIRDATTLLTTLDTPLIGAVLEEPAQRGSSARTHRAGVVPADHAAR</sequence>
<dbReference type="PANTHER" id="PTHR32309:SF31">
    <property type="entry name" value="CAPSULAR EXOPOLYSACCHARIDE FAMILY"/>
    <property type="match status" value="1"/>
</dbReference>
<accession>A0A562IXI5</accession>
<evidence type="ECO:0000256" key="2">
    <source>
        <dbReference type="ARBA" id="ARBA00006683"/>
    </source>
</evidence>
<dbReference type="PANTHER" id="PTHR32309">
    <property type="entry name" value="TYROSINE-PROTEIN KINASE"/>
    <property type="match status" value="1"/>
</dbReference>
<protein>
    <submittedName>
        <fullName evidence="10">Capsular polysaccharide biosynthesis protein</fullName>
    </submittedName>
</protein>
<evidence type="ECO:0000256" key="3">
    <source>
        <dbReference type="ARBA" id="ARBA00022475"/>
    </source>
</evidence>
<comment type="subcellular location">
    <subcellularLocation>
        <location evidence="1">Cell membrane</location>
        <topology evidence="1">Multi-pass membrane protein</topology>
    </subcellularLocation>
</comment>
<dbReference type="AlphaFoldDB" id="A0A562IXI5"/>
<dbReference type="InterPro" id="IPR050445">
    <property type="entry name" value="Bact_polysacc_biosynth/exp"/>
</dbReference>
<evidence type="ECO:0000313" key="10">
    <source>
        <dbReference type="EMBL" id="TWH75295.1"/>
    </source>
</evidence>